<evidence type="ECO:0000256" key="1">
    <source>
        <dbReference type="SAM" id="MobiDB-lite"/>
    </source>
</evidence>
<proteinExistence type="predicted"/>
<organism evidence="2 3">
    <name type="scientific">Brassica cretica</name>
    <name type="common">Mustard</name>
    <dbReference type="NCBI Taxonomy" id="69181"/>
    <lineage>
        <taxon>Eukaryota</taxon>
        <taxon>Viridiplantae</taxon>
        <taxon>Streptophyta</taxon>
        <taxon>Embryophyta</taxon>
        <taxon>Tracheophyta</taxon>
        <taxon>Spermatophyta</taxon>
        <taxon>Magnoliopsida</taxon>
        <taxon>eudicotyledons</taxon>
        <taxon>Gunneridae</taxon>
        <taxon>Pentapetalae</taxon>
        <taxon>rosids</taxon>
        <taxon>malvids</taxon>
        <taxon>Brassicales</taxon>
        <taxon>Brassicaceae</taxon>
        <taxon>Brassiceae</taxon>
        <taxon>Brassica</taxon>
    </lineage>
</organism>
<feature type="region of interest" description="Disordered" evidence="1">
    <location>
        <begin position="1"/>
        <end position="27"/>
    </location>
</feature>
<evidence type="ECO:0000313" key="2">
    <source>
        <dbReference type="EMBL" id="KAF2556974.1"/>
    </source>
</evidence>
<dbReference type="Proteomes" id="UP000712281">
    <property type="component" value="Unassembled WGS sequence"/>
</dbReference>
<name>A0A8S9GIP5_BRACR</name>
<gene>
    <name evidence="2" type="ORF">F2Q68_00015823</name>
</gene>
<sequence length="78" mass="9085">MTGNCPHFDTGQREDGNDDPWGSGGWELYVAETGEPENDLKNKIEEVETDQKESYHCSFQRMRILKPLPLRFMRILLN</sequence>
<reference evidence="2" key="1">
    <citation type="submission" date="2019-12" db="EMBL/GenBank/DDBJ databases">
        <title>Genome sequencing and annotation of Brassica cretica.</title>
        <authorList>
            <person name="Studholme D.J."/>
            <person name="Sarris P.F."/>
        </authorList>
    </citation>
    <scope>NUCLEOTIDE SEQUENCE</scope>
    <source>
        <strain evidence="2">PFS-001/15</strain>
        <tissue evidence="2">Leaf</tissue>
    </source>
</reference>
<dbReference type="EMBL" id="QGKW02001940">
    <property type="protein sequence ID" value="KAF2556974.1"/>
    <property type="molecule type" value="Genomic_DNA"/>
</dbReference>
<protein>
    <submittedName>
        <fullName evidence="2">Uncharacterized protein</fullName>
    </submittedName>
</protein>
<dbReference type="OrthoDB" id="1134813at2759"/>
<comment type="caution">
    <text evidence="2">The sequence shown here is derived from an EMBL/GenBank/DDBJ whole genome shotgun (WGS) entry which is preliminary data.</text>
</comment>
<evidence type="ECO:0000313" key="3">
    <source>
        <dbReference type="Proteomes" id="UP000712281"/>
    </source>
</evidence>
<accession>A0A8S9GIP5</accession>